<evidence type="ECO:0000313" key="2">
    <source>
        <dbReference type="Proteomes" id="UP001303046"/>
    </source>
</evidence>
<gene>
    <name evidence="1" type="primary">Necator_chrX.g23206</name>
    <name evidence="1" type="ORF">RB195_023043</name>
</gene>
<keyword evidence="2" id="KW-1185">Reference proteome</keyword>
<evidence type="ECO:0008006" key="3">
    <source>
        <dbReference type="Google" id="ProtNLM"/>
    </source>
</evidence>
<protein>
    <recommendedName>
        <fullName evidence="3">39S ribosomal protein L41, mitochondrial</fullName>
    </recommendedName>
</protein>
<accession>A0ABR1EK51</accession>
<name>A0ABR1EK51_NECAM</name>
<dbReference type="EMBL" id="JAVFWL010000006">
    <property type="protein sequence ID" value="KAK6762176.1"/>
    <property type="molecule type" value="Genomic_DNA"/>
</dbReference>
<reference evidence="1 2" key="1">
    <citation type="submission" date="2023-08" db="EMBL/GenBank/DDBJ databases">
        <title>A Necator americanus chromosomal reference genome.</title>
        <authorList>
            <person name="Ilik V."/>
            <person name="Petrzelkova K.J."/>
            <person name="Pardy F."/>
            <person name="Fuh T."/>
            <person name="Niatou-Singa F.S."/>
            <person name="Gouil Q."/>
            <person name="Baker L."/>
            <person name="Ritchie M.E."/>
            <person name="Jex A.R."/>
            <person name="Gazzola D."/>
            <person name="Li H."/>
            <person name="Toshio Fujiwara R."/>
            <person name="Zhan B."/>
            <person name="Aroian R.V."/>
            <person name="Pafco B."/>
            <person name="Schwarz E.M."/>
        </authorList>
    </citation>
    <scope>NUCLEOTIDE SEQUENCE [LARGE SCALE GENOMIC DNA]</scope>
    <source>
        <strain evidence="1 2">Aroian</strain>
        <tissue evidence="1">Whole animal</tissue>
    </source>
</reference>
<organism evidence="1 2">
    <name type="scientific">Necator americanus</name>
    <name type="common">Human hookworm</name>
    <dbReference type="NCBI Taxonomy" id="51031"/>
    <lineage>
        <taxon>Eukaryota</taxon>
        <taxon>Metazoa</taxon>
        <taxon>Ecdysozoa</taxon>
        <taxon>Nematoda</taxon>
        <taxon>Chromadorea</taxon>
        <taxon>Rhabditida</taxon>
        <taxon>Rhabditina</taxon>
        <taxon>Rhabditomorpha</taxon>
        <taxon>Strongyloidea</taxon>
        <taxon>Ancylostomatidae</taxon>
        <taxon>Bunostominae</taxon>
        <taxon>Necator</taxon>
    </lineage>
</organism>
<evidence type="ECO:0000313" key="1">
    <source>
        <dbReference type="EMBL" id="KAK6762176.1"/>
    </source>
</evidence>
<proteinExistence type="predicted"/>
<dbReference type="Proteomes" id="UP001303046">
    <property type="component" value="Unassembled WGS sequence"/>
</dbReference>
<sequence>MEQLRLGGHSRLLLRSLRHLRPLASSPFDGRWTYHSRGLPFRSPTYCYVGKKSYFTRQKPEHLKKFGRNTDQGLYGEGTKLLEKMPEPPRFVKTGI</sequence>
<comment type="caution">
    <text evidence="1">The sequence shown here is derived from an EMBL/GenBank/DDBJ whole genome shotgun (WGS) entry which is preliminary data.</text>
</comment>